<accession>A0ABW5B480</accession>
<dbReference type="EMBL" id="JBHUIV010000010">
    <property type="protein sequence ID" value="MFD2200897.1"/>
    <property type="molecule type" value="Genomic_DNA"/>
</dbReference>
<protein>
    <submittedName>
        <fullName evidence="1">Uncharacterized protein</fullName>
    </submittedName>
</protein>
<keyword evidence="2" id="KW-1185">Reference proteome</keyword>
<organism evidence="1 2">
    <name type="scientific">Shivajiella indica</name>
    <dbReference type="NCBI Taxonomy" id="872115"/>
    <lineage>
        <taxon>Bacteria</taxon>
        <taxon>Pseudomonadati</taxon>
        <taxon>Bacteroidota</taxon>
        <taxon>Cytophagia</taxon>
        <taxon>Cytophagales</taxon>
        <taxon>Cyclobacteriaceae</taxon>
        <taxon>Shivajiella</taxon>
    </lineage>
</organism>
<reference evidence="2" key="1">
    <citation type="journal article" date="2019" name="Int. J. Syst. Evol. Microbiol.">
        <title>The Global Catalogue of Microorganisms (GCM) 10K type strain sequencing project: providing services to taxonomists for standard genome sequencing and annotation.</title>
        <authorList>
            <consortium name="The Broad Institute Genomics Platform"/>
            <consortium name="The Broad Institute Genome Sequencing Center for Infectious Disease"/>
            <person name="Wu L."/>
            <person name="Ma J."/>
        </authorList>
    </citation>
    <scope>NUCLEOTIDE SEQUENCE [LARGE SCALE GENOMIC DNA]</scope>
    <source>
        <strain evidence="2">KCTC 19812</strain>
    </source>
</reference>
<evidence type="ECO:0000313" key="1">
    <source>
        <dbReference type="EMBL" id="MFD2200897.1"/>
    </source>
</evidence>
<dbReference type="Proteomes" id="UP001597414">
    <property type="component" value="Unassembled WGS sequence"/>
</dbReference>
<evidence type="ECO:0000313" key="2">
    <source>
        <dbReference type="Proteomes" id="UP001597414"/>
    </source>
</evidence>
<comment type="caution">
    <text evidence="1">The sequence shown here is derived from an EMBL/GenBank/DDBJ whole genome shotgun (WGS) entry which is preliminary data.</text>
</comment>
<gene>
    <name evidence="1" type="ORF">ACFSKV_04915</name>
</gene>
<proteinExistence type="predicted"/>
<sequence length="104" mass="11814">MKFQFESSDMNYHIQKVKSIKYTIEAAMDNPGEALKSIWTGEKPDSMVKKHSLLAAFTALFVTAPLEIKEIHLKMLQSEFGIKELEDICDILSKKLQSRLPKAA</sequence>
<name>A0ABW5B480_9BACT</name>
<dbReference type="RefSeq" id="WP_380800774.1">
    <property type="nucleotide sequence ID" value="NZ_JBHUIV010000010.1"/>
</dbReference>